<evidence type="ECO:0000313" key="6">
    <source>
        <dbReference type="WBParaSite" id="DME_0000102101-mRNA-1"/>
    </source>
</evidence>
<feature type="domain" description="Protein kinase" evidence="2">
    <location>
        <begin position="25"/>
        <end position="306"/>
    </location>
</feature>
<sequence length="347" mass="40176">MSDSEKLDIKLPQFGEIIRTKKSNYQTIRLLGKGGFGAVYEMIRMSDGAAFAMKCELIGSKKRVLIMDYKVLRGAQSHGSKHFCEIIEKGRFNDRFRFLIMKMVGSNLWELRVKQPHQRFTLNTSLKVAEQCLEAIEHLHETGFLHRDIKPGNFAIGRVEVNEHHTIFMLDFGLCRQFSVGGKDLRLPRISAPFRGTTRYASIAALKHAEQSRKDDVESWLYVVVEWTAGSLPWRKLRVCPSKFCTNVNTQGTEKREILQWKEEVRSGKALDDFFKNCPKKEFSAIMKYIDSLEYYSIPDYNHIYYCIQHAAKANNIAPDEPLDWDPEHKYRSPMTHAKNCSKNEII</sequence>
<dbReference type="InterPro" id="IPR000719">
    <property type="entry name" value="Prot_kinase_dom"/>
</dbReference>
<dbReference type="PROSITE" id="PS00107">
    <property type="entry name" value="PROTEIN_KINASE_ATP"/>
    <property type="match status" value="1"/>
</dbReference>
<reference evidence="3 5" key="2">
    <citation type="submission" date="2018-11" db="EMBL/GenBank/DDBJ databases">
        <authorList>
            <consortium name="Pathogen Informatics"/>
        </authorList>
    </citation>
    <scope>NUCLEOTIDE SEQUENCE [LARGE SCALE GENOMIC DNA]</scope>
</reference>
<dbReference type="EMBL" id="UYYG01001152">
    <property type="protein sequence ID" value="VDN55408.1"/>
    <property type="molecule type" value="Genomic_DNA"/>
</dbReference>
<dbReference type="PROSITE" id="PS50011">
    <property type="entry name" value="PROTEIN_KINASE_DOM"/>
    <property type="match status" value="1"/>
</dbReference>
<dbReference type="InterPro" id="IPR050235">
    <property type="entry name" value="CK1_Ser-Thr_kinase"/>
</dbReference>
<dbReference type="OrthoDB" id="10020333at2759"/>
<evidence type="ECO:0000313" key="4">
    <source>
        <dbReference type="Proteomes" id="UP000038040"/>
    </source>
</evidence>
<evidence type="ECO:0000313" key="5">
    <source>
        <dbReference type="Proteomes" id="UP000274756"/>
    </source>
</evidence>
<dbReference type="STRING" id="318479.A0A158Q2X1"/>
<reference evidence="6" key="1">
    <citation type="submission" date="2016-04" db="UniProtKB">
        <authorList>
            <consortium name="WormBaseParasite"/>
        </authorList>
    </citation>
    <scope>IDENTIFICATION</scope>
</reference>
<evidence type="ECO:0000256" key="1">
    <source>
        <dbReference type="PROSITE-ProRule" id="PRU10141"/>
    </source>
</evidence>
<dbReference type="Proteomes" id="UP000274756">
    <property type="component" value="Unassembled WGS sequence"/>
</dbReference>
<dbReference type="AlphaFoldDB" id="A0A158Q2X1"/>
<dbReference type="SUPFAM" id="SSF56112">
    <property type="entry name" value="Protein kinase-like (PK-like)"/>
    <property type="match status" value="1"/>
</dbReference>
<keyword evidence="5" id="KW-1185">Reference proteome</keyword>
<dbReference type="WBParaSite" id="DME_0000102101-mRNA-1">
    <property type="protein sequence ID" value="DME_0000102101-mRNA-1"/>
    <property type="gene ID" value="DME_0000102101"/>
</dbReference>
<evidence type="ECO:0000313" key="3">
    <source>
        <dbReference type="EMBL" id="VDN55408.1"/>
    </source>
</evidence>
<evidence type="ECO:0000259" key="2">
    <source>
        <dbReference type="PROSITE" id="PS50011"/>
    </source>
</evidence>
<dbReference type="InterPro" id="IPR011009">
    <property type="entry name" value="Kinase-like_dom_sf"/>
</dbReference>
<accession>A0A158Q2X1</accession>
<dbReference type="SMART" id="SM00220">
    <property type="entry name" value="S_TKc"/>
    <property type="match status" value="1"/>
</dbReference>
<dbReference type="Pfam" id="PF00069">
    <property type="entry name" value="Pkinase"/>
    <property type="match status" value="1"/>
</dbReference>
<dbReference type="Proteomes" id="UP000038040">
    <property type="component" value="Unplaced"/>
</dbReference>
<name>A0A158Q2X1_DRAME</name>
<organism evidence="4 6">
    <name type="scientific">Dracunculus medinensis</name>
    <name type="common">Guinea worm</name>
    <dbReference type="NCBI Taxonomy" id="318479"/>
    <lineage>
        <taxon>Eukaryota</taxon>
        <taxon>Metazoa</taxon>
        <taxon>Ecdysozoa</taxon>
        <taxon>Nematoda</taxon>
        <taxon>Chromadorea</taxon>
        <taxon>Rhabditida</taxon>
        <taxon>Spirurina</taxon>
        <taxon>Dracunculoidea</taxon>
        <taxon>Dracunculidae</taxon>
        <taxon>Dracunculus</taxon>
    </lineage>
</organism>
<dbReference type="GO" id="GO:0005524">
    <property type="term" value="F:ATP binding"/>
    <property type="evidence" value="ECO:0007669"/>
    <property type="project" value="UniProtKB-UniRule"/>
</dbReference>
<dbReference type="PANTHER" id="PTHR11909">
    <property type="entry name" value="CASEIN KINASE-RELATED"/>
    <property type="match status" value="1"/>
</dbReference>
<keyword evidence="1" id="KW-0547">Nucleotide-binding</keyword>
<protein>
    <submittedName>
        <fullName evidence="6">Protein kinase domain-containing protein</fullName>
    </submittedName>
</protein>
<dbReference type="InterPro" id="IPR017441">
    <property type="entry name" value="Protein_kinase_ATP_BS"/>
</dbReference>
<proteinExistence type="predicted"/>
<keyword evidence="1" id="KW-0067">ATP-binding</keyword>
<feature type="binding site" evidence="1">
    <location>
        <position position="54"/>
    </location>
    <ligand>
        <name>ATP</name>
        <dbReference type="ChEBI" id="CHEBI:30616"/>
    </ligand>
</feature>
<gene>
    <name evidence="3" type="ORF">DME_LOCUS5381</name>
</gene>
<dbReference type="GO" id="GO:0004672">
    <property type="term" value="F:protein kinase activity"/>
    <property type="evidence" value="ECO:0007669"/>
    <property type="project" value="InterPro"/>
</dbReference>
<dbReference type="Gene3D" id="1.10.510.10">
    <property type="entry name" value="Transferase(Phosphotransferase) domain 1"/>
    <property type="match status" value="1"/>
</dbReference>